<gene>
    <name evidence="1" type="ORF">SKAU_G00429360</name>
</gene>
<comment type="caution">
    <text evidence="1">The sequence shown here is derived from an EMBL/GenBank/DDBJ whole genome shotgun (WGS) entry which is preliminary data.</text>
</comment>
<dbReference type="Proteomes" id="UP001152622">
    <property type="component" value="Unassembled WGS sequence"/>
</dbReference>
<protein>
    <submittedName>
        <fullName evidence="1">Uncharacterized protein</fullName>
    </submittedName>
</protein>
<keyword evidence="2" id="KW-1185">Reference proteome</keyword>
<reference evidence="1" key="1">
    <citation type="journal article" date="2023" name="Science">
        <title>Genome structures resolve the early diversification of teleost fishes.</title>
        <authorList>
            <person name="Parey E."/>
            <person name="Louis A."/>
            <person name="Montfort J."/>
            <person name="Bouchez O."/>
            <person name="Roques C."/>
            <person name="Iampietro C."/>
            <person name="Lluch J."/>
            <person name="Castinel A."/>
            <person name="Donnadieu C."/>
            <person name="Desvignes T."/>
            <person name="Floi Bucao C."/>
            <person name="Jouanno E."/>
            <person name="Wen M."/>
            <person name="Mejri S."/>
            <person name="Dirks R."/>
            <person name="Jansen H."/>
            <person name="Henkel C."/>
            <person name="Chen W.J."/>
            <person name="Zahm M."/>
            <person name="Cabau C."/>
            <person name="Klopp C."/>
            <person name="Thompson A.W."/>
            <person name="Robinson-Rechavi M."/>
            <person name="Braasch I."/>
            <person name="Lecointre G."/>
            <person name="Bobe J."/>
            <person name="Postlethwait J.H."/>
            <person name="Berthelot C."/>
            <person name="Roest Crollius H."/>
            <person name="Guiguen Y."/>
        </authorList>
    </citation>
    <scope>NUCLEOTIDE SEQUENCE</scope>
    <source>
        <strain evidence="1">WJC10195</strain>
    </source>
</reference>
<proteinExistence type="predicted"/>
<organism evidence="1 2">
    <name type="scientific">Synaphobranchus kaupii</name>
    <name type="common">Kaup's arrowtooth eel</name>
    <dbReference type="NCBI Taxonomy" id="118154"/>
    <lineage>
        <taxon>Eukaryota</taxon>
        <taxon>Metazoa</taxon>
        <taxon>Chordata</taxon>
        <taxon>Craniata</taxon>
        <taxon>Vertebrata</taxon>
        <taxon>Euteleostomi</taxon>
        <taxon>Actinopterygii</taxon>
        <taxon>Neopterygii</taxon>
        <taxon>Teleostei</taxon>
        <taxon>Anguilliformes</taxon>
        <taxon>Synaphobranchidae</taxon>
        <taxon>Synaphobranchus</taxon>
    </lineage>
</organism>
<dbReference type="EMBL" id="JAINUF010000046">
    <property type="protein sequence ID" value="KAJ8332076.1"/>
    <property type="molecule type" value="Genomic_DNA"/>
</dbReference>
<sequence>MPDTSASVQRLYAAAALHLQPLAFYSQDARKGFWETPSGAAVEEEEQRIGINLGGCQTVLNAFTAPPKEKARYRGRPRP</sequence>
<evidence type="ECO:0000313" key="1">
    <source>
        <dbReference type="EMBL" id="KAJ8332076.1"/>
    </source>
</evidence>
<name>A0A9Q1E4F7_SYNKA</name>
<accession>A0A9Q1E4F7</accession>
<dbReference type="AlphaFoldDB" id="A0A9Q1E4F7"/>
<evidence type="ECO:0000313" key="2">
    <source>
        <dbReference type="Proteomes" id="UP001152622"/>
    </source>
</evidence>